<protein>
    <submittedName>
        <fullName evidence="2">Uncharacterized protein</fullName>
    </submittedName>
</protein>
<dbReference type="Proteomes" id="UP001248581">
    <property type="component" value="Chromosome"/>
</dbReference>
<feature type="signal peptide" evidence="1">
    <location>
        <begin position="1"/>
        <end position="26"/>
    </location>
</feature>
<dbReference type="RefSeq" id="WP_348388849.1">
    <property type="nucleotide sequence ID" value="NZ_CP134146.1"/>
</dbReference>
<evidence type="ECO:0000313" key="3">
    <source>
        <dbReference type="Proteomes" id="UP001248581"/>
    </source>
</evidence>
<dbReference type="EMBL" id="CP134146">
    <property type="protein sequence ID" value="WNC69706.1"/>
    <property type="molecule type" value="Genomic_DNA"/>
</dbReference>
<feature type="chain" id="PRO_5045623634" evidence="1">
    <location>
        <begin position="27"/>
        <end position="128"/>
    </location>
</feature>
<sequence>MKTNINIKSFLLAALIGIGLPMSAQAVEDSKVNFTKDMHVTIKTVTGSYFNAYDAIMNKPLAQLVVVDNFSAYSSHPVKTSNSVFAMAMRAQDKIQYFMALVDSVFAQDENENIDQECKTTRLVNLFF</sequence>
<evidence type="ECO:0000256" key="1">
    <source>
        <dbReference type="SAM" id="SignalP"/>
    </source>
</evidence>
<keyword evidence="3" id="KW-1185">Reference proteome</keyword>
<keyword evidence="1" id="KW-0732">Signal</keyword>
<reference evidence="3" key="1">
    <citation type="submission" date="2023-09" db="EMBL/GenBank/DDBJ databases">
        <authorList>
            <person name="Li S."/>
            <person name="Li X."/>
            <person name="Zhang C."/>
            <person name="Zhao Z."/>
        </authorList>
    </citation>
    <scope>NUCLEOTIDE SEQUENCE [LARGE SCALE GENOMIC DNA]</scope>
    <source>
        <strain evidence="3">SQ345</strain>
    </source>
</reference>
<gene>
    <name evidence="2" type="ORF">RI845_06050</name>
</gene>
<accession>A0ABY9TLI6</accession>
<organism evidence="2 3">
    <name type="scientific">Thalassotalea nanhaiensis</name>
    <dbReference type="NCBI Taxonomy" id="3065648"/>
    <lineage>
        <taxon>Bacteria</taxon>
        <taxon>Pseudomonadati</taxon>
        <taxon>Pseudomonadota</taxon>
        <taxon>Gammaproteobacteria</taxon>
        <taxon>Alteromonadales</taxon>
        <taxon>Colwelliaceae</taxon>
        <taxon>Thalassotalea</taxon>
    </lineage>
</organism>
<proteinExistence type="predicted"/>
<name>A0ABY9TLI6_9GAMM</name>
<evidence type="ECO:0000313" key="2">
    <source>
        <dbReference type="EMBL" id="WNC69706.1"/>
    </source>
</evidence>